<sequence length="200" mass="23700">MIKHFSIKQGSILTSLLLFSFILLTSCVQGSFKGLYSYYDRSIKEKPEIFINTKNLDTINGKFSKLENYVFIINGNDLKKCLKENDKSFIYIWGAKCSSKICYPLELIDNHCKKNNVSLFIVAEYYDSENMSYDYELDKNILAIDTKHYNTNLTSKYLNLFLKDIDNNLNYDNIPERYLYFEKDKYIKSYESIYDYNDEK</sequence>
<reference evidence="2" key="1">
    <citation type="submission" date="2016-11" db="EMBL/GenBank/DDBJ databases">
        <authorList>
            <person name="Varghese N."/>
            <person name="Submissions S."/>
        </authorList>
    </citation>
    <scope>NUCLEOTIDE SEQUENCE [LARGE SCALE GENOMIC DNA]</scope>
    <source>
        <strain evidence="2">DSM 22807</strain>
    </source>
</reference>
<name>A0A1M6H3G5_9FLAO</name>
<dbReference type="EMBL" id="FQZH01000002">
    <property type="protein sequence ID" value="SHJ16777.1"/>
    <property type="molecule type" value="Genomic_DNA"/>
</dbReference>
<dbReference type="Proteomes" id="UP000184232">
    <property type="component" value="Unassembled WGS sequence"/>
</dbReference>
<evidence type="ECO:0000313" key="2">
    <source>
        <dbReference type="Proteomes" id="UP000184232"/>
    </source>
</evidence>
<dbReference type="AlphaFoldDB" id="A0A1M6H3G5"/>
<gene>
    <name evidence="1" type="ORF">SAMN05444337_1420</name>
</gene>
<keyword evidence="2" id="KW-1185">Reference proteome</keyword>
<evidence type="ECO:0008006" key="3">
    <source>
        <dbReference type="Google" id="ProtNLM"/>
    </source>
</evidence>
<dbReference type="RefSeq" id="WP_072783471.1">
    <property type="nucleotide sequence ID" value="NZ_CP045292.1"/>
</dbReference>
<organism evidence="1 2">
    <name type="scientific">Flavobacterium haoranii</name>
    <dbReference type="NCBI Taxonomy" id="683124"/>
    <lineage>
        <taxon>Bacteria</taxon>
        <taxon>Pseudomonadati</taxon>
        <taxon>Bacteroidota</taxon>
        <taxon>Flavobacteriia</taxon>
        <taxon>Flavobacteriales</taxon>
        <taxon>Flavobacteriaceae</taxon>
        <taxon>Flavobacterium</taxon>
    </lineage>
</organism>
<evidence type="ECO:0000313" key="1">
    <source>
        <dbReference type="EMBL" id="SHJ16777.1"/>
    </source>
</evidence>
<protein>
    <recommendedName>
        <fullName evidence="3">Lipoprotein</fullName>
    </recommendedName>
</protein>
<accession>A0A1M6H3G5</accession>
<dbReference type="STRING" id="683124.SAMN05444337_1420"/>
<dbReference type="PROSITE" id="PS51257">
    <property type="entry name" value="PROKAR_LIPOPROTEIN"/>
    <property type="match status" value="1"/>
</dbReference>
<dbReference type="OrthoDB" id="1377388at2"/>
<proteinExistence type="predicted"/>